<dbReference type="SUPFAM" id="SSF50249">
    <property type="entry name" value="Nucleic acid-binding proteins"/>
    <property type="match status" value="1"/>
</dbReference>
<dbReference type="SUPFAM" id="SSF53335">
    <property type="entry name" value="S-adenosyl-L-methionine-dependent methyltransferases"/>
    <property type="match status" value="1"/>
</dbReference>
<dbReference type="InterPro" id="IPR002792">
    <property type="entry name" value="TRAM_dom"/>
</dbReference>
<accession>A0A382T0F2</accession>
<keyword evidence="1" id="KW-0489">Methyltransferase</keyword>
<organism evidence="5">
    <name type="scientific">marine metagenome</name>
    <dbReference type="NCBI Taxonomy" id="408172"/>
    <lineage>
        <taxon>unclassified sequences</taxon>
        <taxon>metagenomes</taxon>
        <taxon>ecological metagenomes</taxon>
    </lineage>
</organism>
<dbReference type="PANTHER" id="PTHR11061:SF30">
    <property type="entry name" value="TRNA (URACIL(54)-C(5))-METHYLTRANSFERASE"/>
    <property type="match status" value="1"/>
</dbReference>
<evidence type="ECO:0000259" key="4">
    <source>
        <dbReference type="PROSITE" id="PS50926"/>
    </source>
</evidence>
<reference evidence="5" key="1">
    <citation type="submission" date="2018-05" db="EMBL/GenBank/DDBJ databases">
        <authorList>
            <person name="Lanie J.A."/>
            <person name="Ng W.-L."/>
            <person name="Kazmierczak K.M."/>
            <person name="Andrzejewski T.M."/>
            <person name="Davidsen T.M."/>
            <person name="Wayne K.J."/>
            <person name="Tettelin H."/>
            <person name="Glass J.I."/>
            <person name="Rusch D."/>
            <person name="Podicherti R."/>
            <person name="Tsui H.-C.T."/>
            <person name="Winkler M.E."/>
        </authorList>
    </citation>
    <scope>NUCLEOTIDE SEQUENCE</scope>
</reference>
<dbReference type="PROSITE" id="PS50926">
    <property type="entry name" value="TRAM"/>
    <property type="match status" value="1"/>
</dbReference>
<evidence type="ECO:0000256" key="1">
    <source>
        <dbReference type="ARBA" id="ARBA00022603"/>
    </source>
</evidence>
<dbReference type="EMBL" id="UINC01132764">
    <property type="protein sequence ID" value="SVD15282.1"/>
    <property type="molecule type" value="Genomic_DNA"/>
</dbReference>
<feature type="non-terminal residue" evidence="5">
    <location>
        <position position="216"/>
    </location>
</feature>
<gene>
    <name evidence="5" type="ORF">METZ01_LOCUS368136</name>
</gene>
<dbReference type="GO" id="GO:0070475">
    <property type="term" value="P:rRNA base methylation"/>
    <property type="evidence" value="ECO:0007669"/>
    <property type="project" value="TreeGrafter"/>
</dbReference>
<dbReference type="PANTHER" id="PTHR11061">
    <property type="entry name" value="RNA M5U METHYLTRANSFERASE"/>
    <property type="match status" value="1"/>
</dbReference>
<evidence type="ECO:0000256" key="2">
    <source>
        <dbReference type="ARBA" id="ARBA00022679"/>
    </source>
</evidence>
<evidence type="ECO:0000313" key="5">
    <source>
        <dbReference type="EMBL" id="SVD15282.1"/>
    </source>
</evidence>
<keyword evidence="2" id="KW-0808">Transferase</keyword>
<dbReference type="GO" id="GO:0070041">
    <property type="term" value="F:rRNA (uridine-C5-)-methyltransferase activity"/>
    <property type="evidence" value="ECO:0007669"/>
    <property type="project" value="TreeGrafter"/>
</dbReference>
<dbReference type="InterPro" id="IPR010280">
    <property type="entry name" value="U5_MeTrfase_fam"/>
</dbReference>
<proteinExistence type="predicted"/>
<keyword evidence="3" id="KW-0949">S-adenosyl-L-methionine</keyword>
<protein>
    <recommendedName>
        <fullName evidence="4">TRAM domain-containing protein</fullName>
    </recommendedName>
</protein>
<dbReference type="Gene3D" id="2.40.50.140">
    <property type="entry name" value="Nucleic acid-binding proteins"/>
    <property type="match status" value="1"/>
</dbReference>
<feature type="domain" description="TRAM" evidence="4">
    <location>
        <begin position="4"/>
        <end position="62"/>
    </location>
</feature>
<dbReference type="InterPro" id="IPR029063">
    <property type="entry name" value="SAM-dependent_MTases_sf"/>
</dbReference>
<evidence type="ECO:0000256" key="3">
    <source>
        <dbReference type="ARBA" id="ARBA00022691"/>
    </source>
</evidence>
<dbReference type="Gene3D" id="3.40.50.150">
    <property type="entry name" value="Vaccinia Virus protein VP39"/>
    <property type="match status" value="1"/>
</dbReference>
<name>A0A382T0F2_9ZZZZ</name>
<sequence>MTNSFDIGDRHEIHLDSLTYSNSAVGRIGDVVTFVAGGVSGDTVLSEITKIKKKRFEAKIIELISPSSDRVDPPCDFFQNGCGGCQWQQIDYVAQISAKKRILTESLKRISKLTYLPDITLHPANHTLDYRTHIRLTVAEVEPTLKFGFKQKNTHQFVQIDQCKIADPQINLSLSQVIDLIRDFRVFSVKSFSLRISKSTGEVMLILICSKREKPN</sequence>
<dbReference type="InterPro" id="IPR012340">
    <property type="entry name" value="NA-bd_OB-fold"/>
</dbReference>
<dbReference type="AlphaFoldDB" id="A0A382T0F2"/>
<dbReference type="PROSITE" id="PS51687">
    <property type="entry name" value="SAM_MT_RNA_M5U"/>
    <property type="match status" value="1"/>
</dbReference>